<dbReference type="EMBL" id="KY434666">
    <property type="protein sequence ID" value="AUD07756.1"/>
    <property type="molecule type" value="mRNA"/>
</dbReference>
<evidence type="ECO:0000256" key="1">
    <source>
        <dbReference type="SAM" id="SignalP"/>
    </source>
</evidence>
<proteinExistence type="evidence at transcript level"/>
<organism evidence="2">
    <name type="scientific">Thamnophis sirtalis</name>
    <dbReference type="NCBI Taxonomy" id="35019"/>
    <lineage>
        <taxon>Eukaryota</taxon>
        <taxon>Metazoa</taxon>
        <taxon>Chordata</taxon>
        <taxon>Craniata</taxon>
        <taxon>Vertebrata</taxon>
        <taxon>Euteleostomi</taxon>
        <taxon>Lepidosauria</taxon>
        <taxon>Squamata</taxon>
        <taxon>Bifurcata</taxon>
        <taxon>Unidentata</taxon>
        <taxon>Episquamata</taxon>
        <taxon>Toxicofera</taxon>
        <taxon>Serpentes</taxon>
        <taxon>Colubroidea</taxon>
        <taxon>Colubridae</taxon>
        <taxon>Natricinae</taxon>
        <taxon>Thamnophis</taxon>
    </lineage>
</organism>
<keyword evidence="1" id="KW-0732">Signal</keyword>
<name>A0A2H4WMC1_9SAUR</name>
<sequence precursor="true">MRFQAVASAFLVVFLCQHDVLVNGLLGNGLLGQQNPNNLLSNLGKDVDNLAAGLGKEVNGLAAGLGKEVNGLAAGLGKEVVALLEKVLGETNLQGLPTLQGTGILNCLLTNLGANNVGELPAKVQSLIEYLTKNGDQLITNLLGNDKNLNAADKGLLKCLATIVGTNNAGELAAKLNPIREALNQNKNELTSILANL</sequence>
<feature type="signal peptide" evidence="1">
    <location>
        <begin position="1"/>
        <end position="24"/>
    </location>
</feature>
<dbReference type="AlphaFoldDB" id="A0A2H4WMC1"/>
<evidence type="ECO:0000313" key="2">
    <source>
        <dbReference type="EMBL" id="AUD07756.1"/>
    </source>
</evidence>
<feature type="chain" id="PRO_5014138482" evidence="1">
    <location>
        <begin position="25"/>
        <end position="197"/>
    </location>
</feature>
<protein>
    <submittedName>
        <fullName evidence="2">Harderian gland protein HG33</fullName>
    </submittedName>
</protein>
<reference evidence="2" key="1">
    <citation type="submission" date="2017-01" db="EMBL/GenBank/DDBJ databases">
        <authorList>
            <person name="Mah S.A."/>
            <person name="Swanson W.J."/>
            <person name="Moy G.W."/>
            <person name="Vacquier V.D."/>
        </authorList>
    </citation>
    <scope>NUCLEOTIDE SEQUENCE</scope>
    <source>
        <tissue evidence="2">Harderian gland</tissue>
    </source>
</reference>
<accession>A0A2H4WMC1</accession>